<keyword evidence="2" id="KW-1185">Reference proteome</keyword>
<dbReference type="Proteomes" id="UP000011531">
    <property type="component" value="Unassembled WGS sequence"/>
</dbReference>
<name>L9XZG8_9EURY</name>
<reference evidence="1 2" key="1">
    <citation type="journal article" date="2014" name="PLoS Genet.">
        <title>Phylogenetically driven sequencing of extremely halophilic archaea reveals strategies for static and dynamic osmo-response.</title>
        <authorList>
            <person name="Becker E.A."/>
            <person name="Seitzer P.M."/>
            <person name="Tritt A."/>
            <person name="Larsen D."/>
            <person name="Krusor M."/>
            <person name="Yao A.I."/>
            <person name="Wu D."/>
            <person name="Madern D."/>
            <person name="Eisen J.A."/>
            <person name="Darling A.E."/>
            <person name="Facciotti M.T."/>
        </authorList>
    </citation>
    <scope>NUCLEOTIDE SEQUENCE [LARGE SCALE GENOMIC DNA]</scope>
    <source>
        <strain evidence="1 2">DSM 18795</strain>
    </source>
</reference>
<comment type="caution">
    <text evidence="1">The sequence shown here is derived from an EMBL/GenBank/DDBJ whole genome shotgun (WGS) entry which is preliminary data.</text>
</comment>
<dbReference type="EMBL" id="AOIA01000008">
    <property type="protein sequence ID" value="ELY67239.1"/>
    <property type="molecule type" value="Genomic_DNA"/>
</dbReference>
<sequence>MIQTHTMKISHQTGMHDADASIGATTGHVRSAVVRVDHMQTEMVFGSMLPTCRRDPRAVRTPSQISLRYVSRVMMTPTSMISSAMTGLVSRIGDAAQKPLPVRVELGMQLLQLLGCSPPSISS</sequence>
<dbReference type="STRING" id="1227498.C492_00240"/>
<dbReference type="AlphaFoldDB" id="L9XZG8"/>
<proteinExistence type="predicted"/>
<evidence type="ECO:0000313" key="2">
    <source>
        <dbReference type="Proteomes" id="UP000011531"/>
    </source>
</evidence>
<evidence type="ECO:0000313" key="1">
    <source>
        <dbReference type="EMBL" id="ELY67239.1"/>
    </source>
</evidence>
<protein>
    <submittedName>
        <fullName evidence="1">Uncharacterized protein</fullName>
    </submittedName>
</protein>
<organism evidence="1 2">
    <name type="scientific">Natronococcus jeotgali DSM 18795</name>
    <dbReference type="NCBI Taxonomy" id="1227498"/>
    <lineage>
        <taxon>Archaea</taxon>
        <taxon>Methanobacteriati</taxon>
        <taxon>Methanobacteriota</taxon>
        <taxon>Stenosarchaea group</taxon>
        <taxon>Halobacteria</taxon>
        <taxon>Halobacteriales</taxon>
        <taxon>Natrialbaceae</taxon>
        <taxon>Natronococcus</taxon>
    </lineage>
</organism>
<gene>
    <name evidence="1" type="ORF">C492_00240</name>
</gene>
<accession>L9XZG8</accession>